<feature type="transmembrane region" description="Helical" evidence="1">
    <location>
        <begin position="139"/>
        <end position="156"/>
    </location>
</feature>
<evidence type="ECO:0000313" key="2">
    <source>
        <dbReference type="EMBL" id="QJE73613.1"/>
    </source>
</evidence>
<gene>
    <name evidence="2" type="ORF">HHL28_11405</name>
</gene>
<feature type="transmembrane region" description="Helical" evidence="1">
    <location>
        <begin position="413"/>
        <end position="431"/>
    </location>
</feature>
<feature type="transmembrane region" description="Helical" evidence="1">
    <location>
        <begin position="203"/>
        <end position="227"/>
    </location>
</feature>
<feature type="transmembrane region" description="Helical" evidence="1">
    <location>
        <begin position="451"/>
        <end position="467"/>
    </location>
</feature>
<feature type="transmembrane region" description="Helical" evidence="1">
    <location>
        <begin position="389"/>
        <end position="406"/>
    </location>
</feature>
<feature type="transmembrane region" description="Helical" evidence="1">
    <location>
        <begin position="479"/>
        <end position="499"/>
    </location>
</feature>
<dbReference type="Pfam" id="PF03806">
    <property type="entry name" value="ABG_transport"/>
    <property type="match status" value="1"/>
</dbReference>
<feature type="transmembrane region" description="Helical" evidence="1">
    <location>
        <begin position="268"/>
        <end position="285"/>
    </location>
</feature>
<dbReference type="KEGG" id="acru:HHL28_11405"/>
<feature type="transmembrane region" description="Helical" evidence="1">
    <location>
        <begin position="305"/>
        <end position="326"/>
    </location>
</feature>
<dbReference type="AlphaFoldDB" id="A0A858R8X8"/>
<reference evidence="2" key="1">
    <citation type="submission" date="2020-04" db="EMBL/GenBank/DDBJ databases">
        <title>A desert anoxygenic phototrophic bacterium fixes CO2 using RubisCO under aerobic conditions.</title>
        <authorList>
            <person name="Tang K."/>
        </authorList>
    </citation>
    <scope>NUCLEOTIDE SEQUENCE [LARGE SCALE GENOMIC DNA]</scope>
    <source>
        <strain evidence="2">MIMtkB3</strain>
    </source>
</reference>
<dbReference type="EMBL" id="CP051775">
    <property type="protein sequence ID" value="QJE73613.1"/>
    <property type="molecule type" value="Genomic_DNA"/>
</dbReference>
<keyword evidence="1" id="KW-0472">Membrane</keyword>
<organism evidence="2 3">
    <name type="scientific">Aerophototrophica crusticola</name>
    <dbReference type="NCBI Taxonomy" id="1709002"/>
    <lineage>
        <taxon>Bacteria</taxon>
        <taxon>Pseudomonadati</taxon>
        <taxon>Pseudomonadota</taxon>
        <taxon>Alphaproteobacteria</taxon>
        <taxon>Rhodospirillales</taxon>
        <taxon>Rhodospirillaceae</taxon>
        <taxon>Aerophototrophica</taxon>
    </lineage>
</organism>
<feature type="transmembrane region" description="Helical" evidence="1">
    <location>
        <begin position="112"/>
        <end position="133"/>
    </location>
</feature>
<dbReference type="GO" id="GO:1902604">
    <property type="term" value="P:p-aminobenzoyl-glutamate transmembrane transport"/>
    <property type="evidence" value="ECO:0007669"/>
    <property type="project" value="InterPro"/>
</dbReference>
<keyword evidence="1" id="KW-0812">Transmembrane</keyword>
<feature type="transmembrane region" description="Helical" evidence="1">
    <location>
        <begin position="26"/>
        <end position="46"/>
    </location>
</feature>
<feature type="transmembrane region" description="Helical" evidence="1">
    <location>
        <begin position="80"/>
        <end position="100"/>
    </location>
</feature>
<keyword evidence="1" id="KW-1133">Transmembrane helix</keyword>
<dbReference type="PANTHER" id="PTHR30282:SF0">
    <property type="entry name" value="P-AMINOBENZOYL-GLUTAMATE TRANSPORT PROTEIN"/>
    <property type="match status" value="1"/>
</dbReference>
<dbReference type="InterPro" id="IPR004697">
    <property type="entry name" value="AbgT"/>
</dbReference>
<feature type="transmembrane region" description="Helical" evidence="1">
    <location>
        <begin position="163"/>
        <end position="183"/>
    </location>
</feature>
<feature type="transmembrane region" description="Helical" evidence="1">
    <location>
        <begin position="347"/>
        <end position="369"/>
    </location>
</feature>
<evidence type="ECO:0000313" key="3">
    <source>
        <dbReference type="Proteomes" id="UP000501891"/>
    </source>
</evidence>
<protein>
    <submittedName>
        <fullName evidence="2">AbgT family transporter</fullName>
    </submittedName>
</protein>
<accession>A0A858R8X8</accession>
<dbReference type="Proteomes" id="UP000501891">
    <property type="component" value="Chromosome"/>
</dbReference>
<sequence length="522" mass="53972">MGTSQGFGERILAGIERAGNRLPDPATLFLIAIAIVVMLSLLFASLGTSAVHPGTGKEITAVSLADPANIRRFFTELPTIFTSFHPLGVVLVVMLGVGVAERAGLIGVSLAALVRAVPSRLLTLTVVFAGVQASLAADAGYVVLTPLAAALFHSIGRHPIAGLAAAFAGVAGGFSANLLVTSLDPLLGGISTAAAQLYDPNYVVAPTANYFLMMAFVPLFTIVGAIVTDRIIEPRLWASAPLGTDIPGGAVDEPTAEQKALERRGLRAAGLVVLASVAVILWLVLPEDGVLRDPKNANNPLAPFFGSIVTLLFVVFLLCGIAYGVGARTIRSDKDVVGMMGKSMSDMGGYLVLAFAASIFIALFGWSNLGTILAINGAAFLRAAGIDGLPLLLALILVGSMINILIGSASAKWAILAPVMVPMLMGVGISPEATQAAYRVGDAFTNPITPLLPYFPLILIMCQRYVPSFGIGSLVATMLPYSVWFGISSTALFSVWYLLDLPLGPGVSASIPVPGIAPPAGG</sequence>
<keyword evidence="3" id="KW-1185">Reference proteome</keyword>
<evidence type="ECO:0000256" key="1">
    <source>
        <dbReference type="SAM" id="Phobius"/>
    </source>
</evidence>
<name>A0A858R8X8_9PROT</name>
<proteinExistence type="predicted"/>
<dbReference type="PANTHER" id="PTHR30282">
    <property type="entry name" value="P-AMINOBENZOYL GLUTAMATE TRANSPORTER"/>
    <property type="match status" value="1"/>
</dbReference>
<dbReference type="GO" id="GO:0015558">
    <property type="term" value="F:secondary active p-aminobenzoyl-glutamate transmembrane transporter activity"/>
    <property type="evidence" value="ECO:0007669"/>
    <property type="project" value="InterPro"/>
</dbReference>